<dbReference type="GO" id="GO:0005524">
    <property type="term" value="F:ATP binding"/>
    <property type="evidence" value="ECO:0007669"/>
    <property type="project" value="InterPro"/>
</dbReference>
<evidence type="ECO:0000313" key="5">
    <source>
        <dbReference type="EMBL" id="GFP36479.1"/>
    </source>
</evidence>
<dbReference type="InterPro" id="IPR000330">
    <property type="entry name" value="SNF2_N"/>
</dbReference>
<dbReference type="Pfam" id="PF00271">
    <property type="entry name" value="Helicase_C"/>
    <property type="match status" value="1"/>
</dbReference>
<dbReference type="PROSITE" id="PS51192">
    <property type="entry name" value="HELICASE_ATP_BIND_1"/>
    <property type="match status" value="1"/>
</dbReference>
<sequence length="1089" mass="121936">MIVIHGIWVPTQGEAPSGTFFLWGETSIVAPVRSRTPLRSRRGRPGKRSSTQARLHPFLASPEEVLEGLSSMSAGEGGEGEARLSETATHTHTLMLPTIGDAPLVSPGLIREEAPEEEVEPGALVLSPWEVQGIALSAAQVVSWLSLLPECRVAGHPAAMTGASLRFWSVVSKFAMELLARQRFVPSVGRYHRGKVERFTAVWLPLIEDTGESPRVALLAETMPPLCRALVSCGAGEAPSTPPAAGMLVESFLNAAVDGTIRQWLSEAEQGAGKREARYGQKHSVLTAAEKWNEALWAEDPTIHAPAKELRKLEEEIHSWTAQLHAPEGGAAFRTCFRLDPPPATEDTLSERHKTAKGQDWAIRFFLQATDDRSLLVPVDKVWKESKSTLQFLNRKFDHPQERLLGDLGRASRLFPAIEESLRSARPEACYLTTEEAYAFLREAAPLLEETGFSVLVPPWWEKPRARLGVRLRLRPKSDSKVTAGQSHFGLNSIVNFDWELALGEESLSWEEFEKLAALKVPLVQIRGQWVELRPDQIEAAIRFWKERRNRGDMLLAEALRLGLGQQESEAGLPVVGVEVKGWIAELCDRLTEGEKIAELPQPLDFCGKLRPYQVRGFSWLWFLRQWGLGACLADDMGLGKTIQFIALLLYEKACTKSRRRRSPVLLICPTSVVGNWQREVARFAPSVSVLVHHGAERHSGKDFVRETKKHDLVISTYALAHRDEKCLSAVEWAGIALDEAQNIKNPAAKQTQAIRRLEAGYRIALTGTPVENRLSELWSIMEFLNPGYLSSATDFRRRFALPIERYQDPESAVRLRRLVQPFILRRLKTDPKIIQDLPEKLEMKVFCQLTREQATLYEAVVQEMLKKIEESEGIERKGLVLSTLMKLKQVCNHPAHFLGDGSALDGRSGKLTRLEEMLDEVLSEGHRALIFTQFSEMGKILKGHLQGVFGCEVLFLHGQVAQKARDHLVTRFQEEVQGPPIFILSLKAGGLGLNLTRASHVFHFDRWWNPAVENQATDRVFRIGQKKNVQVHKFVCSGTLEERIDEMIESKKALAENIVGTGEAWLTEMSTDQLRSLLALSRDAVESE</sequence>
<dbReference type="CDD" id="cd18012">
    <property type="entry name" value="DEXQc_arch_SWI2_SNF2"/>
    <property type="match status" value="1"/>
</dbReference>
<feature type="region of interest" description="Disordered" evidence="2">
    <location>
        <begin position="34"/>
        <end position="57"/>
    </location>
</feature>
<gene>
    <name evidence="5" type="ORF">HKBW3S44_00162</name>
</gene>
<dbReference type="Gene3D" id="3.40.50.300">
    <property type="entry name" value="P-loop containing nucleotide triphosphate hydrolases"/>
    <property type="match status" value="1"/>
</dbReference>
<dbReference type="PANTHER" id="PTHR10799">
    <property type="entry name" value="SNF2/RAD54 HELICASE FAMILY"/>
    <property type="match status" value="1"/>
</dbReference>
<dbReference type="InterPro" id="IPR001650">
    <property type="entry name" value="Helicase_C-like"/>
</dbReference>
<evidence type="ECO:0000259" key="3">
    <source>
        <dbReference type="PROSITE" id="PS51192"/>
    </source>
</evidence>
<feature type="domain" description="Helicase ATP-binding" evidence="3">
    <location>
        <begin position="622"/>
        <end position="788"/>
    </location>
</feature>
<protein>
    <recommendedName>
        <fullName evidence="7">Non-specific serine/threonine protein kinase</fullName>
    </recommendedName>
</protein>
<dbReference type="Gene3D" id="3.40.50.10810">
    <property type="entry name" value="Tandem AAA-ATPase domain"/>
    <property type="match status" value="1"/>
</dbReference>
<dbReference type="Pfam" id="PF00176">
    <property type="entry name" value="SNF2-rel_dom"/>
    <property type="match status" value="1"/>
</dbReference>
<organism evidence="5 6">
    <name type="scientific">Candidatus Hakubella thermalkaliphila</name>
    <dbReference type="NCBI Taxonomy" id="2754717"/>
    <lineage>
        <taxon>Bacteria</taxon>
        <taxon>Bacillati</taxon>
        <taxon>Actinomycetota</taxon>
        <taxon>Actinomycetota incertae sedis</taxon>
        <taxon>Candidatus Hakubellales</taxon>
        <taxon>Candidatus Hakubellaceae</taxon>
        <taxon>Candidatus Hakubella</taxon>
    </lineage>
</organism>
<feature type="compositionally biased region" description="Basic residues" evidence="2">
    <location>
        <begin position="36"/>
        <end position="47"/>
    </location>
</feature>
<dbReference type="PROSITE" id="PS51194">
    <property type="entry name" value="HELICASE_CTER"/>
    <property type="match status" value="1"/>
</dbReference>
<proteinExistence type="predicted"/>
<dbReference type="SUPFAM" id="SSF52540">
    <property type="entry name" value="P-loop containing nucleoside triphosphate hydrolases"/>
    <property type="match status" value="2"/>
</dbReference>
<name>A0A6V8Q8K5_9ACTN</name>
<dbReference type="InterPro" id="IPR027417">
    <property type="entry name" value="P-loop_NTPase"/>
</dbReference>
<dbReference type="GO" id="GO:0016787">
    <property type="term" value="F:hydrolase activity"/>
    <property type="evidence" value="ECO:0007669"/>
    <property type="project" value="UniProtKB-KW"/>
</dbReference>
<dbReference type="Proteomes" id="UP000561271">
    <property type="component" value="Unassembled WGS sequence"/>
</dbReference>
<dbReference type="InterPro" id="IPR049730">
    <property type="entry name" value="SNF2/RAD54-like_C"/>
</dbReference>
<dbReference type="InterPro" id="IPR038718">
    <property type="entry name" value="SNF2-like_sf"/>
</dbReference>
<reference evidence="5 6" key="1">
    <citation type="journal article" date="2020" name="Front. Microbiol.">
        <title>Single-cell genomics of novel Actinobacteria with the Wood-Ljungdahl pathway discovered in a serpentinizing system.</title>
        <authorList>
            <person name="Merino N."/>
            <person name="Kawai M."/>
            <person name="Boyd E.S."/>
            <person name="Colman D.R."/>
            <person name="McGlynn S.E."/>
            <person name="Nealson K.H."/>
            <person name="Kurokawa K."/>
            <person name="Hongoh Y."/>
        </authorList>
    </citation>
    <scope>NUCLEOTIDE SEQUENCE [LARGE SCALE GENOMIC DNA]</scope>
    <source>
        <strain evidence="5 6">S44</strain>
    </source>
</reference>
<dbReference type="Pfam" id="PF12419">
    <property type="entry name" value="DUF3670"/>
    <property type="match status" value="1"/>
</dbReference>
<dbReference type="InterPro" id="IPR022138">
    <property type="entry name" value="DUF3670"/>
</dbReference>
<evidence type="ECO:0008006" key="7">
    <source>
        <dbReference type="Google" id="ProtNLM"/>
    </source>
</evidence>
<keyword evidence="1" id="KW-0378">Hydrolase</keyword>
<dbReference type="EMBL" id="BLSC01000006">
    <property type="protein sequence ID" value="GFP36479.1"/>
    <property type="molecule type" value="Genomic_DNA"/>
</dbReference>
<evidence type="ECO:0000259" key="4">
    <source>
        <dbReference type="PROSITE" id="PS51194"/>
    </source>
</evidence>
<dbReference type="SMART" id="SM00490">
    <property type="entry name" value="HELICc"/>
    <property type="match status" value="1"/>
</dbReference>
<evidence type="ECO:0000313" key="6">
    <source>
        <dbReference type="Proteomes" id="UP000561271"/>
    </source>
</evidence>
<evidence type="ECO:0000256" key="1">
    <source>
        <dbReference type="ARBA" id="ARBA00022801"/>
    </source>
</evidence>
<dbReference type="SMART" id="SM00487">
    <property type="entry name" value="DEXDc"/>
    <property type="match status" value="1"/>
</dbReference>
<feature type="domain" description="Helicase C-terminal" evidence="4">
    <location>
        <begin position="914"/>
        <end position="1071"/>
    </location>
</feature>
<comment type="caution">
    <text evidence="5">The sequence shown here is derived from an EMBL/GenBank/DDBJ whole genome shotgun (WGS) entry which is preliminary data.</text>
</comment>
<dbReference type="FunFam" id="3.40.50.300:FF:000533">
    <property type="entry name" value="Helicase, Snf2 family"/>
    <property type="match status" value="1"/>
</dbReference>
<evidence type="ECO:0000256" key="2">
    <source>
        <dbReference type="SAM" id="MobiDB-lite"/>
    </source>
</evidence>
<accession>A0A6V8Q8K5</accession>
<dbReference type="CDD" id="cd18793">
    <property type="entry name" value="SF2_C_SNF"/>
    <property type="match status" value="1"/>
</dbReference>
<dbReference type="AlphaFoldDB" id="A0A6V8Q8K5"/>
<dbReference type="InterPro" id="IPR014001">
    <property type="entry name" value="Helicase_ATP-bd"/>
</dbReference>